<evidence type="ECO:0000256" key="2">
    <source>
        <dbReference type="ARBA" id="ARBA00022840"/>
    </source>
</evidence>
<keyword evidence="5" id="KW-0472">Membrane</keyword>
<organism evidence="7 8">
    <name type="scientific">Nonomuraea recticatena</name>
    <dbReference type="NCBI Taxonomy" id="46178"/>
    <lineage>
        <taxon>Bacteria</taxon>
        <taxon>Bacillati</taxon>
        <taxon>Actinomycetota</taxon>
        <taxon>Actinomycetes</taxon>
        <taxon>Streptosporangiales</taxon>
        <taxon>Streptosporangiaceae</taxon>
        <taxon>Nonomuraea</taxon>
    </lineage>
</organism>
<keyword evidence="8" id="KW-1185">Reference proteome</keyword>
<dbReference type="InterPro" id="IPR027417">
    <property type="entry name" value="P-loop_NTPase"/>
</dbReference>
<keyword evidence="5" id="KW-1133">Transmembrane helix</keyword>
<dbReference type="InterPro" id="IPR011991">
    <property type="entry name" value="ArsR-like_HTH"/>
</dbReference>
<dbReference type="Proteomes" id="UP001501666">
    <property type="component" value="Unassembled WGS sequence"/>
</dbReference>
<dbReference type="InterPro" id="IPR036388">
    <property type="entry name" value="WH-like_DNA-bd_sf"/>
</dbReference>
<evidence type="ECO:0000256" key="3">
    <source>
        <dbReference type="PROSITE-ProRule" id="PRU00289"/>
    </source>
</evidence>
<dbReference type="InterPro" id="IPR050206">
    <property type="entry name" value="FtsK/SpoIIIE/SftA"/>
</dbReference>
<sequence>MSRHRVSRHEMRRKARRMRRLGVQPIADVTDVEFAELITAGIARFLWRYRSEVTPITIALLSLLAGTVLHRWYPTWWPTVALMTATTAGTLATAGRWLNLTRAIERGYAAIAATLLGGWLTAATILGPLSSPLPAVLALGCLVLAIPWWAHRRRRARVRVERTLAAWPEISQAIGLAGSRVQSAIVDLWGYRTRIALARGQTVEDAIARISGIESALGTRRGAVRIQPVPEKANRLELRVIETDPHADAISWPGPSVSTIHDPVELGVFEDGSPVRVSFKRRHALVGGVAGAGKSGAVNVLMGNLSACPDVIVWGIDLKRGMELLPWESCLDRVAVTPKEATALLRDAVRVLDGRAEMLAMQGLRVWEPAHDAPALIILIDEYAELVDDAPDAIHYADSIARRGRAVAETLIAATQRPSQKAMGNSAVRSQMDIRVSFRVRERRDADLILGAGMHKSGWHADKLDAPGKFLLSAPEFDIPRRARTYLLTDDTVQRTAVQHADRRPALDAISLAALHEPPHEREDAVEGSQQSRGRHARQAASQATEDALSAALRNAPREGASVGDLMEAADMSRPTLYRRLALLEDQGMAVQVSRGRWRATATDADSPAFGDEG</sequence>
<protein>
    <recommendedName>
        <fullName evidence="6">FtsK domain-containing protein</fullName>
    </recommendedName>
</protein>
<keyword evidence="2 3" id="KW-0067">ATP-binding</keyword>
<dbReference type="PANTHER" id="PTHR22683:SF41">
    <property type="entry name" value="DNA TRANSLOCASE FTSK"/>
    <property type="match status" value="1"/>
</dbReference>
<dbReference type="Gene3D" id="3.40.50.300">
    <property type="entry name" value="P-loop containing nucleotide triphosphate hydrolases"/>
    <property type="match status" value="1"/>
</dbReference>
<feature type="transmembrane region" description="Helical" evidence="5">
    <location>
        <begin position="107"/>
        <end position="126"/>
    </location>
</feature>
<dbReference type="Gene3D" id="1.10.10.10">
    <property type="entry name" value="Winged helix-like DNA-binding domain superfamily/Winged helix DNA-binding domain"/>
    <property type="match status" value="1"/>
</dbReference>
<reference evidence="8" key="1">
    <citation type="journal article" date="2019" name="Int. J. Syst. Evol. Microbiol.">
        <title>The Global Catalogue of Microorganisms (GCM) 10K type strain sequencing project: providing services to taxonomists for standard genome sequencing and annotation.</title>
        <authorList>
            <consortium name="The Broad Institute Genomics Platform"/>
            <consortium name="The Broad Institute Genome Sequencing Center for Infectious Disease"/>
            <person name="Wu L."/>
            <person name="Ma J."/>
        </authorList>
    </citation>
    <scope>NUCLEOTIDE SEQUENCE [LARGE SCALE GENOMIC DNA]</scope>
    <source>
        <strain evidence="8">JCM 6835</strain>
    </source>
</reference>
<feature type="transmembrane region" description="Helical" evidence="5">
    <location>
        <begin position="76"/>
        <end position="95"/>
    </location>
</feature>
<feature type="binding site" evidence="3">
    <location>
        <begin position="288"/>
        <end position="295"/>
    </location>
    <ligand>
        <name>ATP</name>
        <dbReference type="ChEBI" id="CHEBI:30616"/>
    </ligand>
</feature>
<evidence type="ECO:0000313" key="8">
    <source>
        <dbReference type="Proteomes" id="UP001501666"/>
    </source>
</evidence>
<dbReference type="RefSeq" id="WP_346157183.1">
    <property type="nucleotide sequence ID" value="NZ_BAAATE010000054.1"/>
</dbReference>
<evidence type="ECO:0000256" key="5">
    <source>
        <dbReference type="SAM" id="Phobius"/>
    </source>
</evidence>
<dbReference type="InterPro" id="IPR036390">
    <property type="entry name" value="WH_DNA-bd_sf"/>
</dbReference>
<proteinExistence type="predicted"/>
<name>A0ABP6FS04_9ACTN</name>
<dbReference type="InterPro" id="IPR002543">
    <property type="entry name" value="FtsK_dom"/>
</dbReference>
<evidence type="ECO:0000256" key="1">
    <source>
        <dbReference type="ARBA" id="ARBA00022741"/>
    </source>
</evidence>
<dbReference type="SUPFAM" id="SSF46785">
    <property type="entry name" value="Winged helix' DNA-binding domain"/>
    <property type="match status" value="1"/>
</dbReference>
<accession>A0ABP6FS04</accession>
<dbReference type="CDD" id="cd00090">
    <property type="entry name" value="HTH_ARSR"/>
    <property type="match status" value="1"/>
</dbReference>
<feature type="domain" description="FtsK" evidence="6">
    <location>
        <begin position="272"/>
        <end position="447"/>
    </location>
</feature>
<keyword evidence="5" id="KW-0812">Transmembrane</keyword>
<evidence type="ECO:0000256" key="4">
    <source>
        <dbReference type="SAM" id="MobiDB-lite"/>
    </source>
</evidence>
<dbReference type="PANTHER" id="PTHR22683">
    <property type="entry name" value="SPORULATION PROTEIN RELATED"/>
    <property type="match status" value="1"/>
</dbReference>
<evidence type="ECO:0000259" key="6">
    <source>
        <dbReference type="PROSITE" id="PS50901"/>
    </source>
</evidence>
<dbReference type="PROSITE" id="PS50901">
    <property type="entry name" value="FTSK"/>
    <property type="match status" value="1"/>
</dbReference>
<feature type="transmembrane region" description="Helical" evidence="5">
    <location>
        <begin position="53"/>
        <end position="70"/>
    </location>
</feature>
<feature type="region of interest" description="Disordered" evidence="4">
    <location>
        <begin position="595"/>
        <end position="614"/>
    </location>
</feature>
<gene>
    <name evidence="7" type="ORF">GCM10010412_095570</name>
</gene>
<feature type="transmembrane region" description="Helical" evidence="5">
    <location>
        <begin position="132"/>
        <end position="150"/>
    </location>
</feature>
<dbReference type="SUPFAM" id="SSF52540">
    <property type="entry name" value="P-loop containing nucleoside triphosphate hydrolases"/>
    <property type="match status" value="1"/>
</dbReference>
<feature type="region of interest" description="Disordered" evidence="4">
    <location>
        <begin position="516"/>
        <end position="548"/>
    </location>
</feature>
<evidence type="ECO:0000313" key="7">
    <source>
        <dbReference type="EMBL" id="GAA2699205.1"/>
    </source>
</evidence>
<dbReference type="EMBL" id="BAAATE010000054">
    <property type="protein sequence ID" value="GAA2699205.1"/>
    <property type="molecule type" value="Genomic_DNA"/>
</dbReference>
<comment type="caution">
    <text evidence="7">The sequence shown here is derived from an EMBL/GenBank/DDBJ whole genome shotgun (WGS) entry which is preliminary data.</text>
</comment>
<keyword evidence="1 3" id="KW-0547">Nucleotide-binding</keyword>